<feature type="compositionally biased region" description="Basic and acidic residues" evidence="6">
    <location>
        <begin position="1138"/>
        <end position="1147"/>
    </location>
</feature>
<dbReference type="PROSITE" id="PS50829">
    <property type="entry name" value="GYF"/>
    <property type="match status" value="1"/>
</dbReference>
<feature type="domain" description="PHD-type" evidence="7">
    <location>
        <begin position="411"/>
        <end position="477"/>
    </location>
</feature>
<feature type="compositionally biased region" description="Basic and acidic residues" evidence="6">
    <location>
        <begin position="39"/>
        <end position="50"/>
    </location>
</feature>
<dbReference type="CDD" id="cd00072">
    <property type="entry name" value="GYF"/>
    <property type="match status" value="1"/>
</dbReference>
<feature type="region of interest" description="Disordered" evidence="6">
    <location>
        <begin position="728"/>
        <end position="784"/>
    </location>
</feature>
<feature type="compositionally biased region" description="Basic and acidic residues" evidence="6">
    <location>
        <begin position="1090"/>
        <end position="1116"/>
    </location>
</feature>
<accession>A0A2K1JCZ0</accession>
<evidence type="ECO:0000313" key="13">
    <source>
        <dbReference type="EnsemblPlants" id="Pp3c15_12700V3.1"/>
    </source>
</evidence>
<feature type="compositionally biased region" description="Acidic residues" evidence="6">
    <location>
        <begin position="616"/>
        <end position="641"/>
    </location>
</feature>
<dbReference type="InterPro" id="IPR001965">
    <property type="entry name" value="Znf_PHD"/>
</dbReference>
<protein>
    <recommendedName>
        <fullName evidence="15">Zinc finger CCCH domain-containing protein 19</fullName>
    </recommendedName>
</protein>
<keyword evidence="2 5" id="KW-0863">Zinc-finger</keyword>
<dbReference type="InterPro" id="IPR003121">
    <property type="entry name" value="SWIB_MDM2_domain"/>
</dbReference>
<dbReference type="Gramene" id="Pp3c15_12700V3.1">
    <property type="protein sequence ID" value="Pp3c15_12700V3.1"/>
    <property type="gene ID" value="Pp3c15_12700"/>
</dbReference>
<dbReference type="SMART" id="SM00151">
    <property type="entry name" value="SWIB"/>
    <property type="match status" value="1"/>
</dbReference>
<feature type="compositionally biased region" description="Low complexity" evidence="6">
    <location>
        <begin position="133"/>
        <end position="149"/>
    </location>
</feature>
<feature type="compositionally biased region" description="Basic and acidic residues" evidence="6">
    <location>
        <begin position="733"/>
        <end position="758"/>
    </location>
</feature>
<dbReference type="InterPro" id="IPR000571">
    <property type="entry name" value="Znf_CCCH"/>
</dbReference>
<feature type="compositionally biased region" description="Basic and acidic residues" evidence="6">
    <location>
        <begin position="98"/>
        <end position="110"/>
    </location>
</feature>
<dbReference type="Gramene" id="Pp3c15_12700V3.3">
    <property type="protein sequence ID" value="Pp3c15_12700V3.3"/>
    <property type="gene ID" value="Pp3c15_12700"/>
</dbReference>
<gene>
    <name evidence="13" type="primary">LOC112292413</name>
    <name evidence="12" type="ORF">PHYPA_019678</name>
</gene>
<dbReference type="GO" id="GO:0003677">
    <property type="term" value="F:DNA binding"/>
    <property type="evidence" value="ECO:0007669"/>
    <property type="project" value="UniProtKB-KW"/>
</dbReference>
<dbReference type="FunFam" id="3.30.40.10:FF:000303">
    <property type="entry name" value="Zinc finger CCCH domain-containing protein 19"/>
    <property type="match status" value="1"/>
</dbReference>
<dbReference type="InterPro" id="IPR019787">
    <property type="entry name" value="Znf_PHD-finger"/>
</dbReference>
<evidence type="ECO:0000259" key="8">
    <source>
        <dbReference type="PROSITE" id="PS50103"/>
    </source>
</evidence>
<feature type="compositionally biased region" description="Basic and acidic residues" evidence="6">
    <location>
        <begin position="590"/>
        <end position="600"/>
    </location>
</feature>
<reference evidence="12 14" key="1">
    <citation type="journal article" date="2008" name="Science">
        <title>The Physcomitrella genome reveals evolutionary insights into the conquest of land by plants.</title>
        <authorList>
            <person name="Rensing S."/>
            <person name="Lang D."/>
            <person name="Zimmer A."/>
            <person name="Terry A."/>
            <person name="Salamov A."/>
            <person name="Shapiro H."/>
            <person name="Nishiyama T."/>
            <person name="Perroud P.-F."/>
            <person name="Lindquist E."/>
            <person name="Kamisugi Y."/>
            <person name="Tanahashi T."/>
            <person name="Sakakibara K."/>
            <person name="Fujita T."/>
            <person name="Oishi K."/>
            <person name="Shin-I T."/>
            <person name="Kuroki Y."/>
            <person name="Toyoda A."/>
            <person name="Suzuki Y."/>
            <person name="Hashimoto A."/>
            <person name="Yamaguchi K."/>
            <person name="Sugano A."/>
            <person name="Kohara Y."/>
            <person name="Fujiyama A."/>
            <person name="Anterola A."/>
            <person name="Aoki S."/>
            <person name="Ashton N."/>
            <person name="Barbazuk W.B."/>
            <person name="Barker E."/>
            <person name="Bennetzen J."/>
            <person name="Bezanilla M."/>
            <person name="Blankenship R."/>
            <person name="Cho S.H."/>
            <person name="Dutcher S."/>
            <person name="Estelle M."/>
            <person name="Fawcett J.A."/>
            <person name="Gundlach H."/>
            <person name="Hanada K."/>
            <person name="Heyl A."/>
            <person name="Hicks K.A."/>
            <person name="Hugh J."/>
            <person name="Lohr M."/>
            <person name="Mayer K."/>
            <person name="Melkozernov A."/>
            <person name="Murata T."/>
            <person name="Nelson D."/>
            <person name="Pils B."/>
            <person name="Prigge M."/>
            <person name="Reiss B."/>
            <person name="Renner T."/>
            <person name="Rombauts S."/>
            <person name="Rushton P."/>
            <person name="Sanderfoot A."/>
            <person name="Schween G."/>
            <person name="Shiu S.-H."/>
            <person name="Stueber K."/>
            <person name="Theodoulou F.L."/>
            <person name="Tu H."/>
            <person name="Van de Peer Y."/>
            <person name="Verrier P.J."/>
            <person name="Waters E."/>
            <person name="Wood A."/>
            <person name="Yang L."/>
            <person name="Cove D."/>
            <person name="Cuming A."/>
            <person name="Hasebe M."/>
            <person name="Lucas S."/>
            <person name="Mishler D.B."/>
            <person name="Reski R."/>
            <person name="Grigoriev I."/>
            <person name="Quatrano R.S."/>
            <person name="Boore J.L."/>
        </authorList>
    </citation>
    <scope>NUCLEOTIDE SEQUENCE [LARGE SCALE GENOMIC DNA]</scope>
    <source>
        <strain evidence="13 14">cv. Gransden 2004</strain>
    </source>
</reference>
<feature type="compositionally biased region" description="Acidic residues" evidence="6">
    <location>
        <begin position="59"/>
        <end position="74"/>
    </location>
</feature>
<keyword evidence="4" id="KW-0238">DNA-binding</keyword>
<feature type="compositionally biased region" description="Low complexity" evidence="6">
    <location>
        <begin position="1329"/>
        <end position="1340"/>
    </location>
</feature>
<dbReference type="InterPro" id="IPR036855">
    <property type="entry name" value="Znf_CCCH_sf"/>
</dbReference>
<dbReference type="InterPro" id="IPR036885">
    <property type="entry name" value="SWIB_MDM2_dom_sf"/>
</dbReference>
<dbReference type="CDD" id="cd15568">
    <property type="entry name" value="PHD5_NSD"/>
    <property type="match status" value="1"/>
</dbReference>
<dbReference type="Gene3D" id="3.30.1490.40">
    <property type="match status" value="1"/>
</dbReference>
<dbReference type="RefSeq" id="XP_024396634.1">
    <property type="nucleotide sequence ID" value="XM_024540866.2"/>
</dbReference>
<feature type="compositionally biased region" description="Basic and acidic residues" evidence="6">
    <location>
        <begin position="324"/>
        <end position="339"/>
    </location>
</feature>
<dbReference type="Pfam" id="PF25980">
    <property type="entry name" value="NERD_plant"/>
    <property type="match status" value="1"/>
</dbReference>
<dbReference type="PROSITE" id="PS01359">
    <property type="entry name" value="ZF_PHD_1"/>
    <property type="match status" value="1"/>
</dbReference>
<feature type="region of interest" description="Disordered" evidence="6">
    <location>
        <begin position="293"/>
        <end position="339"/>
    </location>
</feature>
<feature type="zinc finger region" description="C3H1-type" evidence="5">
    <location>
        <begin position="1406"/>
        <end position="1431"/>
    </location>
</feature>
<evidence type="ECO:0000256" key="3">
    <source>
        <dbReference type="ARBA" id="ARBA00022833"/>
    </source>
</evidence>
<dbReference type="InterPro" id="IPR058668">
    <property type="entry name" value="NERD_dom"/>
</dbReference>
<feature type="domain" description="C3H1-type" evidence="8">
    <location>
        <begin position="1406"/>
        <end position="1431"/>
    </location>
</feature>
<dbReference type="Pfam" id="PF00642">
    <property type="entry name" value="zf-CCCH"/>
    <property type="match status" value="1"/>
</dbReference>
<dbReference type="EnsemblPlants" id="Pp3c15_12700V3.3">
    <property type="protein sequence ID" value="Pp3c15_12700V3.3"/>
    <property type="gene ID" value="Pp3c15_12700"/>
</dbReference>
<dbReference type="SUPFAM" id="SSF57903">
    <property type="entry name" value="FYVE/PHD zinc finger"/>
    <property type="match status" value="1"/>
</dbReference>
<dbReference type="InterPro" id="IPR004343">
    <property type="entry name" value="Plus-3_dom"/>
</dbReference>
<dbReference type="PANTHER" id="PTHR46695:SF5">
    <property type="entry name" value="RNA POLYMERASE-ASSOCIATED PROTEIN RTF1 HOMOLOG"/>
    <property type="match status" value="1"/>
</dbReference>
<dbReference type="STRING" id="3218.A0A2K1JCZ0"/>
<dbReference type="PROSITE" id="PS51925">
    <property type="entry name" value="SWIB_MDM2"/>
    <property type="match status" value="1"/>
</dbReference>
<evidence type="ECO:0000256" key="6">
    <source>
        <dbReference type="SAM" id="MobiDB-lite"/>
    </source>
</evidence>
<reference evidence="12 14" key="2">
    <citation type="journal article" date="2018" name="Plant J.">
        <title>The Physcomitrella patens chromosome-scale assembly reveals moss genome structure and evolution.</title>
        <authorList>
            <person name="Lang D."/>
            <person name="Ullrich K.K."/>
            <person name="Murat F."/>
            <person name="Fuchs J."/>
            <person name="Jenkins J."/>
            <person name="Haas F.B."/>
            <person name="Piednoel M."/>
            <person name="Gundlach H."/>
            <person name="Van Bel M."/>
            <person name="Meyberg R."/>
            <person name="Vives C."/>
            <person name="Morata J."/>
            <person name="Symeonidi A."/>
            <person name="Hiss M."/>
            <person name="Muchero W."/>
            <person name="Kamisugi Y."/>
            <person name="Saleh O."/>
            <person name="Blanc G."/>
            <person name="Decker E.L."/>
            <person name="van Gessel N."/>
            <person name="Grimwood J."/>
            <person name="Hayes R.D."/>
            <person name="Graham S.W."/>
            <person name="Gunter L.E."/>
            <person name="McDaniel S.F."/>
            <person name="Hoernstein S.N.W."/>
            <person name="Larsson A."/>
            <person name="Li F.W."/>
            <person name="Perroud P.F."/>
            <person name="Phillips J."/>
            <person name="Ranjan P."/>
            <person name="Rokshar D.S."/>
            <person name="Rothfels C.J."/>
            <person name="Schneider L."/>
            <person name="Shu S."/>
            <person name="Stevenson D.W."/>
            <person name="Thummler F."/>
            <person name="Tillich M."/>
            <person name="Villarreal Aguilar J.C."/>
            <person name="Widiez T."/>
            <person name="Wong G.K."/>
            <person name="Wymore A."/>
            <person name="Zhang Y."/>
            <person name="Zimmer A.D."/>
            <person name="Quatrano R.S."/>
            <person name="Mayer K.F.X."/>
            <person name="Goodstein D."/>
            <person name="Casacuberta J.M."/>
            <person name="Vandepoele K."/>
            <person name="Reski R."/>
            <person name="Cuming A.C."/>
            <person name="Tuskan G.A."/>
            <person name="Maumus F."/>
            <person name="Salse J."/>
            <person name="Schmutz J."/>
            <person name="Rensing S.A."/>
        </authorList>
    </citation>
    <scope>NUCLEOTIDE SEQUENCE [LARGE SCALE GENOMIC DNA]</scope>
    <source>
        <strain evidence="13 14">cv. Gransden 2004</strain>
    </source>
</reference>
<dbReference type="EnsemblPlants" id="Pp3c15_12700V3.2">
    <property type="protein sequence ID" value="Pp3c15_12700V3.2"/>
    <property type="gene ID" value="Pp3c15_12700"/>
</dbReference>
<dbReference type="InterPro" id="IPR035445">
    <property type="entry name" value="GYF-like_dom_sf"/>
</dbReference>
<keyword evidence="1 5" id="KW-0479">Metal-binding</keyword>
<dbReference type="GO" id="GO:0008270">
    <property type="term" value="F:zinc ion binding"/>
    <property type="evidence" value="ECO:0007669"/>
    <property type="project" value="UniProtKB-KW"/>
</dbReference>
<dbReference type="SMART" id="SM00444">
    <property type="entry name" value="GYF"/>
    <property type="match status" value="1"/>
</dbReference>
<feature type="compositionally biased region" description="Basic and acidic residues" evidence="6">
    <location>
        <begin position="772"/>
        <end position="782"/>
    </location>
</feature>
<dbReference type="GO" id="GO:1990269">
    <property type="term" value="F:RNA polymerase II C-terminal domain phosphoserine binding"/>
    <property type="evidence" value="ECO:0000318"/>
    <property type="project" value="GO_Central"/>
</dbReference>
<organism evidence="12">
    <name type="scientific">Physcomitrium patens</name>
    <name type="common">Spreading-leaved earth moss</name>
    <name type="synonym">Physcomitrella patens</name>
    <dbReference type="NCBI Taxonomy" id="3218"/>
    <lineage>
        <taxon>Eukaryota</taxon>
        <taxon>Viridiplantae</taxon>
        <taxon>Streptophyta</taxon>
        <taxon>Embryophyta</taxon>
        <taxon>Bryophyta</taxon>
        <taxon>Bryophytina</taxon>
        <taxon>Bryopsida</taxon>
        <taxon>Funariidae</taxon>
        <taxon>Funariales</taxon>
        <taxon>Funariaceae</taxon>
        <taxon>Physcomitrium</taxon>
    </lineage>
</organism>
<dbReference type="SUPFAM" id="SSF90229">
    <property type="entry name" value="CCCH zinc finger"/>
    <property type="match status" value="1"/>
</dbReference>
<reference evidence="13" key="3">
    <citation type="submission" date="2020-12" db="UniProtKB">
        <authorList>
            <consortium name="EnsemblPlants"/>
        </authorList>
    </citation>
    <scope>IDENTIFICATION</scope>
</reference>
<dbReference type="Pfam" id="PF02213">
    <property type="entry name" value="GYF"/>
    <property type="match status" value="1"/>
</dbReference>
<dbReference type="SUPFAM" id="SSF47592">
    <property type="entry name" value="SWIB/MDM2 domain"/>
    <property type="match status" value="1"/>
</dbReference>
<dbReference type="InterPro" id="IPR011011">
    <property type="entry name" value="Znf_FYVE_PHD"/>
</dbReference>
<dbReference type="Pfam" id="PF03126">
    <property type="entry name" value="Plus-3"/>
    <property type="match status" value="1"/>
</dbReference>
<feature type="region of interest" description="Disordered" evidence="6">
    <location>
        <begin position="369"/>
        <end position="404"/>
    </location>
</feature>
<feature type="domain" description="Plus3" evidence="10">
    <location>
        <begin position="788"/>
        <end position="921"/>
    </location>
</feature>
<proteinExistence type="predicted"/>
<feature type="compositionally biased region" description="Basic and acidic residues" evidence="6">
    <location>
        <begin position="1038"/>
        <end position="1056"/>
    </location>
</feature>
<sequence length="1431" mass="157485">MENGLQEFAEQMLATAVVGKDQDVVKVLTSVEVGDDLKDTTMTEVVEEKVGGGGGAEGGEGEEEEDVYSMEVSDELEKRNEVVAKEAESTAVAVAPPELDKNDDFPKEEDVTMSTINDEPTSESGAATERGPAEIPFAEPAAGAAAAAASEKEDVTDLNETPKLELENESEEMRVNEASPTPPTHDLVEAAEELEVPQESPAKSEAVKDEVVERVIRPALDVNEPAEALKTVEGVHSDVAPFRNVRAEEAKALHDAETKMVSAAACVANEAMESAHEDVRAAAQGEEEVAQVKLEPKDEGQSSGQVDDIRSSQSQPNGGADMAVDAKEGDAGVVPKAEKTELEREMELYEASEREEQVWLLAPTRVEQQCEEPSKDVQNDRKRALDMPTQERQRKQSRRTHAAEERKKDEEDVCFICFDGGDLVMCDRRSCPKAYHLSCIGRDAAFFKKKGAWLCGWHFCSVCTKPGSFQCYTCPTAYCGSCIQEAEFLMLRKRKGLCEDCLPIVSMIERNETTNADGVEVDFEDQDTYECLFKEYWEDLKRRLSLIMPELDKDGKPVGGMGSMLNSGGSETEDHSENEESDRESDESEQEHPEPVEAARKGRGKGKKDRMGSEKMEEDVDQEEGEEEGEGEGEEEEVQEQQEDRGDKFESWASQELLGFIEHMKEDPTKPLSRFAVNKLLWSYIKRHRLQDARKSSQINCDERLRTIFGKETVGQFEMFKHLQAHFPSRSSVDSKKSKDSGKGDEAATEDEALKNGEDVVGSAKERRRGRRAADEKFERPSSSEYAAITPKNISLIYLRRALLRDLLDDPEFDNKVVDTFVRIRVPGISTKTETTYRLVLVTGTRIGEESYKAGTKTTNIVLEILNLQKKEDVTVDLVSNQDFTEEECQRLRQSIKCGFIKALTVGEVEEKALALQEARVNDWFENERQRLINLRDRASEQGRKKELRECVEKLQEMSSPAFRAAKLQARPEVSVDPHMEPGYESDVNEMSPLQVGGRMFRAKGAASSRWEKGGGSGGGGGGWDGLNVEESSFYPGRKGDADGQRSKSSWEETSRSRGYGRGGYDAGRSGEKVGAGRESSYGVEAKTYGSDERDRRVWDKDWDREQTREQERGRGDAYNWSSSGGRNGLDAWGGEVGEAKYGRGETRTGTTPVFGQPRTEWGSTRREAASTASVSSTPVGFGPATPSIQNLAALEKEKLWHYQDPTGTVQGPFTMEQLRKWNTTGLFPVTLTIWKTGQSQAESMLLTDALAGRWKEEIWGGGAGGAGRSRSRELVGGGSPTPRANSAWSVMEGGLGASRGEVGAAVSSTEWESRDAAERGGSWARVASSFGGVSSGSGRAVEEWSGARARAEPESWGGSSRKGDGSSWGGSESGKSTYGRSNSSREYEGAAGREGSRSSRGPRGSKKDVPCRFYAKGYCKRGDACEFWHG</sequence>
<feature type="compositionally biased region" description="Polar residues" evidence="6">
    <location>
        <begin position="112"/>
        <end position="125"/>
    </location>
</feature>
<dbReference type="EMBL" id="ABEU02000015">
    <property type="protein sequence ID" value="PNR39400.1"/>
    <property type="molecule type" value="Genomic_DNA"/>
</dbReference>
<feature type="domain" description="GYF" evidence="9">
    <location>
        <begin position="1198"/>
        <end position="1252"/>
    </location>
</feature>
<evidence type="ECO:0000256" key="2">
    <source>
        <dbReference type="ARBA" id="ARBA00022771"/>
    </source>
</evidence>
<evidence type="ECO:0000259" key="7">
    <source>
        <dbReference type="PROSITE" id="PS50016"/>
    </source>
</evidence>
<keyword evidence="14" id="KW-1185">Reference proteome</keyword>
<dbReference type="OrthoDB" id="6415790at2759"/>
<dbReference type="SMART" id="SM00249">
    <property type="entry name" value="PHD"/>
    <property type="match status" value="1"/>
</dbReference>
<dbReference type="InterPro" id="IPR003169">
    <property type="entry name" value="GYF"/>
</dbReference>
<dbReference type="Gramene" id="Pp3c15_12700V3.2">
    <property type="protein sequence ID" value="Pp3c15_12700V3.2"/>
    <property type="gene ID" value="Pp3c15_12700"/>
</dbReference>
<dbReference type="GO" id="GO:0016593">
    <property type="term" value="C:Cdc73/Paf1 complex"/>
    <property type="evidence" value="ECO:0000318"/>
    <property type="project" value="GO_Central"/>
</dbReference>
<evidence type="ECO:0000313" key="12">
    <source>
        <dbReference type="EMBL" id="PNR39400.1"/>
    </source>
</evidence>
<feature type="region of interest" description="Disordered" evidence="6">
    <location>
        <begin position="1260"/>
        <end position="1288"/>
    </location>
</feature>
<feature type="compositionally biased region" description="Acidic residues" evidence="6">
    <location>
        <begin position="574"/>
        <end position="589"/>
    </location>
</feature>
<evidence type="ECO:0000259" key="11">
    <source>
        <dbReference type="PROSITE" id="PS51925"/>
    </source>
</evidence>
<dbReference type="SUPFAM" id="SSF159042">
    <property type="entry name" value="Plus3-like"/>
    <property type="match status" value="1"/>
</dbReference>
<feature type="region of interest" description="Disordered" evidence="6">
    <location>
        <begin position="551"/>
        <end position="648"/>
    </location>
</feature>
<evidence type="ECO:0000313" key="14">
    <source>
        <dbReference type="Proteomes" id="UP000006727"/>
    </source>
</evidence>
<name>A0A2K1JCZ0_PHYPA</name>
<dbReference type="InterPro" id="IPR019835">
    <property type="entry name" value="SWIB_domain"/>
</dbReference>
<evidence type="ECO:0008006" key="15">
    <source>
        <dbReference type="Google" id="ProtNLM"/>
    </source>
</evidence>
<dbReference type="InterPro" id="IPR019786">
    <property type="entry name" value="Zinc_finger_PHD-type_CS"/>
</dbReference>
<feature type="domain" description="DM2" evidence="11">
    <location>
        <begin position="646"/>
        <end position="729"/>
    </location>
</feature>
<dbReference type="InterPro" id="IPR036128">
    <property type="entry name" value="Plus3-like_sf"/>
</dbReference>
<dbReference type="SMART" id="SM00719">
    <property type="entry name" value="Plus3"/>
    <property type="match status" value="1"/>
</dbReference>
<dbReference type="PANTHER" id="PTHR46695">
    <property type="entry name" value="ZINC FINGER CCCH DOMAIN-CONTAINING PROTEIN 44-RELATED"/>
    <property type="match status" value="1"/>
</dbReference>
<evidence type="ECO:0000256" key="5">
    <source>
        <dbReference type="PROSITE-ProRule" id="PRU00723"/>
    </source>
</evidence>
<feature type="compositionally biased region" description="Basic and acidic residues" evidence="6">
    <location>
        <begin position="150"/>
        <end position="175"/>
    </location>
</feature>
<feature type="region of interest" description="Disordered" evidence="6">
    <location>
        <begin position="39"/>
        <end position="207"/>
    </location>
</feature>
<dbReference type="EnsemblPlants" id="Pp3c15_12700V3.1">
    <property type="protein sequence ID" value="Pp3c15_12700V3.1"/>
    <property type="gene ID" value="Pp3c15_12700"/>
</dbReference>
<dbReference type="SUPFAM" id="SSF55277">
    <property type="entry name" value="GYF domain"/>
    <property type="match status" value="1"/>
</dbReference>
<feature type="compositionally biased region" description="Polar residues" evidence="6">
    <location>
        <begin position="301"/>
        <end position="317"/>
    </location>
</feature>
<dbReference type="InterPro" id="IPR013083">
    <property type="entry name" value="Znf_RING/FYVE/PHD"/>
</dbReference>
<evidence type="ECO:0000259" key="9">
    <source>
        <dbReference type="PROSITE" id="PS50829"/>
    </source>
</evidence>
<dbReference type="Gene3D" id="3.90.70.200">
    <property type="entry name" value="Plus-3 domain"/>
    <property type="match status" value="1"/>
</dbReference>
<keyword evidence="3 5" id="KW-0862">Zinc</keyword>
<dbReference type="Pfam" id="PF02201">
    <property type="entry name" value="SWIB"/>
    <property type="match status" value="1"/>
</dbReference>
<dbReference type="Gene3D" id="1.10.245.10">
    <property type="entry name" value="SWIB/MDM2 domain"/>
    <property type="match status" value="1"/>
</dbReference>
<dbReference type="Gene3D" id="3.30.40.10">
    <property type="entry name" value="Zinc/RING finger domain, C3HC4 (zinc finger)"/>
    <property type="match status" value="1"/>
</dbReference>
<dbReference type="CDD" id="cd10567">
    <property type="entry name" value="SWIB-MDM2_like"/>
    <property type="match status" value="1"/>
</dbReference>
<feature type="compositionally biased region" description="Basic and acidic residues" evidence="6">
    <location>
        <begin position="75"/>
        <end position="88"/>
    </location>
</feature>
<evidence type="ECO:0000256" key="4">
    <source>
        <dbReference type="ARBA" id="ARBA00023125"/>
    </source>
</evidence>
<feature type="region of interest" description="Disordered" evidence="6">
    <location>
        <begin position="1329"/>
        <end position="1411"/>
    </location>
</feature>
<dbReference type="PROSITE" id="PS50016">
    <property type="entry name" value="ZF_PHD_2"/>
    <property type="match status" value="1"/>
</dbReference>
<dbReference type="GeneID" id="112292413"/>
<feature type="compositionally biased region" description="Gly residues" evidence="6">
    <location>
        <begin position="1014"/>
        <end position="1025"/>
    </location>
</feature>
<dbReference type="PROSITE" id="PS50103">
    <property type="entry name" value="ZF_C3H1"/>
    <property type="match status" value="1"/>
</dbReference>
<evidence type="ECO:0000256" key="1">
    <source>
        <dbReference type="ARBA" id="ARBA00022723"/>
    </source>
</evidence>
<dbReference type="Proteomes" id="UP000006727">
    <property type="component" value="Chromosome 15"/>
</dbReference>
<dbReference type="PROSITE" id="PS51360">
    <property type="entry name" value="PLUS3"/>
    <property type="match status" value="1"/>
</dbReference>
<evidence type="ECO:0000259" key="10">
    <source>
        <dbReference type="PROSITE" id="PS51360"/>
    </source>
</evidence>
<feature type="compositionally biased region" description="Basic and acidic residues" evidence="6">
    <location>
        <begin position="372"/>
        <end position="394"/>
    </location>
</feature>
<feature type="region of interest" description="Disordered" evidence="6">
    <location>
        <begin position="1003"/>
        <end position="1167"/>
    </location>
</feature>
<dbReference type="Gene3D" id="4.10.1000.10">
    <property type="entry name" value="Zinc finger, CCCH-type"/>
    <property type="match status" value="1"/>
</dbReference>